<accession>A0A8J3I3K9</accession>
<reference evidence="1" key="1">
    <citation type="submission" date="2020-10" db="EMBL/GenBank/DDBJ databases">
        <title>Taxonomic study of unclassified bacteria belonging to the class Ktedonobacteria.</title>
        <authorList>
            <person name="Yabe S."/>
            <person name="Wang C.M."/>
            <person name="Zheng Y."/>
            <person name="Sakai Y."/>
            <person name="Cavaletti L."/>
            <person name="Monciardini P."/>
            <person name="Donadio S."/>
        </authorList>
    </citation>
    <scope>NUCLEOTIDE SEQUENCE</scope>
    <source>
        <strain evidence="1">SOSP1-1</strain>
    </source>
</reference>
<keyword evidence="2" id="KW-1185">Reference proteome</keyword>
<dbReference type="AlphaFoldDB" id="A0A8J3I3K9"/>
<protein>
    <submittedName>
        <fullName evidence="1">Uncharacterized protein</fullName>
    </submittedName>
</protein>
<gene>
    <name evidence="1" type="ORF">KSX_63040</name>
</gene>
<evidence type="ECO:0000313" key="1">
    <source>
        <dbReference type="EMBL" id="GHO48141.1"/>
    </source>
</evidence>
<name>A0A8J3I3K9_9CHLR</name>
<organism evidence="1 2">
    <name type="scientific">Ktedonospora formicarum</name>
    <dbReference type="NCBI Taxonomy" id="2778364"/>
    <lineage>
        <taxon>Bacteria</taxon>
        <taxon>Bacillati</taxon>
        <taxon>Chloroflexota</taxon>
        <taxon>Ktedonobacteria</taxon>
        <taxon>Ktedonobacterales</taxon>
        <taxon>Ktedonobacteraceae</taxon>
        <taxon>Ktedonospora</taxon>
    </lineage>
</organism>
<sequence length="75" mass="8704">MSDSRLTPSLLVKACKRFRKDLVRGRMFSTCSGRCYRETCTNCPACRLLSDRPSEDGLDEYRVLELLDWEPEKKA</sequence>
<dbReference type="RefSeq" id="WP_220197350.1">
    <property type="nucleotide sequence ID" value="NZ_BNJF01000003.1"/>
</dbReference>
<proteinExistence type="predicted"/>
<dbReference type="EMBL" id="BNJF01000003">
    <property type="protein sequence ID" value="GHO48141.1"/>
    <property type="molecule type" value="Genomic_DNA"/>
</dbReference>
<dbReference type="Proteomes" id="UP000612362">
    <property type="component" value="Unassembled WGS sequence"/>
</dbReference>
<comment type="caution">
    <text evidence="1">The sequence shown here is derived from an EMBL/GenBank/DDBJ whole genome shotgun (WGS) entry which is preliminary data.</text>
</comment>
<evidence type="ECO:0000313" key="2">
    <source>
        <dbReference type="Proteomes" id="UP000612362"/>
    </source>
</evidence>